<sequence>AEPHSGSSDEEPLKESRLKEAFFCLEFLLDNGADPSLRDKQGYTAVHYAAAYGNRQNLEL</sequence>
<dbReference type="Gene3D" id="1.25.40.20">
    <property type="entry name" value="Ankyrin repeat-containing domain"/>
    <property type="match status" value="1"/>
</dbReference>
<accession>A0A8K1D698</accession>
<dbReference type="InterPro" id="IPR002110">
    <property type="entry name" value="Ankyrin_rpt"/>
</dbReference>
<reference evidence="1" key="1">
    <citation type="submission" date="2019-04" db="EMBL/GenBank/DDBJ databases">
        <title>Genome assembly of Zosterops borbonicus 15179.</title>
        <authorList>
            <person name="Leroy T."/>
            <person name="Anselmetti Y."/>
            <person name="Tilak M.-K."/>
            <person name="Nabholz B."/>
        </authorList>
    </citation>
    <scope>NUCLEOTIDE SEQUENCE</scope>
    <source>
        <strain evidence="1">HGM_15179</strain>
        <tissue evidence="1">Muscle</tissue>
    </source>
</reference>
<gene>
    <name evidence="1" type="ORF">HGM15179_020463</name>
</gene>
<keyword evidence="2" id="KW-1185">Reference proteome</keyword>
<organism evidence="1 2">
    <name type="scientific">Zosterops borbonicus</name>
    <dbReference type="NCBI Taxonomy" id="364589"/>
    <lineage>
        <taxon>Eukaryota</taxon>
        <taxon>Metazoa</taxon>
        <taxon>Chordata</taxon>
        <taxon>Craniata</taxon>
        <taxon>Vertebrata</taxon>
        <taxon>Euteleostomi</taxon>
        <taxon>Archelosauria</taxon>
        <taxon>Archosauria</taxon>
        <taxon>Dinosauria</taxon>
        <taxon>Saurischia</taxon>
        <taxon>Theropoda</taxon>
        <taxon>Coelurosauria</taxon>
        <taxon>Aves</taxon>
        <taxon>Neognathae</taxon>
        <taxon>Neoaves</taxon>
        <taxon>Telluraves</taxon>
        <taxon>Australaves</taxon>
        <taxon>Passeriformes</taxon>
        <taxon>Sylvioidea</taxon>
        <taxon>Zosteropidae</taxon>
        <taxon>Zosterops</taxon>
    </lineage>
</organism>
<feature type="non-terminal residue" evidence="1">
    <location>
        <position position="1"/>
    </location>
</feature>
<dbReference type="AlphaFoldDB" id="A0A8K1D698"/>
<dbReference type="InterPro" id="IPR036770">
    <property type="entry name" value="Ankyrin_rpt-contain_sf"/>
</dbReference>
<protein>
    <submittedName>
        <fullName evidence="1">Uncharacterized protein</fullName>
    </submittedName>
</protein>
<feature type="non-terminal residue" evidence="1">
    <location>
        <position position="60"/>
    </location>
</feature>
<dbReference type="SUPFAM" id="SSF48403">
    <property type="entry name" value="Ankyrin repeat"/>
    <property type="match status" value="1"/>
</dbReference>
<comment type="caution">
    <text evidence="1">The sequence shown here is derived from an EMBL/GenBank/DDBJ whole genome shotgun (WGS) entry which is preliminary data.</text>
</comment>
<dbReference type="Pfam" id="PF13637">
    <property type="entry name" value="Ank_4"/>
    <property type="match status" value="1"/>
</dbReference>
<evidence type="ECO:0000313" key="1">
    <source>
        <dbReference type="EMBL" id="TRZ06644.1"/>
    </source>
</evidence>
<dbReference type="Proteomes" id="UP000796761">
    <property type="component" value="Unassembled WGS sequence"/>
</dbReference>
<dbReference type="EMBL" id="SWJQ01002305">
    <property type="protein sequence ID" value="TRZ06644.1"/>
    <property type="molecule type" value="Genomic_DNA"/>
</dbReference>
<name>A0A8K1D698_9PASS</name>
<proteinExistence type="predicted"/>
<dbReference type="OrthoDB" id="9385398at2759"/>
<evidence type="ECO:0000313" key="2">
    <source>
        <dbReference type="Proteomes" id="UP000796761"/>
    </source>
</evidence>